<proteinExistence type="predicted"/>
<feature type="compositionally biased region" description="Gly residues" evidence="1">
    <location>
        <begin position="7"/>
        <end position="19"/>
    </location>
</feature>
<organism evidence="2 3">
    <name type="scientific">Rhizoctonia solani</name>
    <dbReference type="NCBI Taxonomy" id="456999"/>
    <lineage>
        <taxon>Eukaryota</taxon>
        <taxon>Fungi</taxon>
        <taxon>Dikarya</taxon>
        <taxon>Basidiomycota</taxon>
        <taxon>Agaricomycotina</taxon>
        <taxon>Agaricomycetes</taxon>
        <taxon>Cantharellales</taxon>
        <taxon>Ceratobasidiaceae</taxon>
        <taxon>Rhizoctonia</taxon>
    </lineage>
</organism>
<gene>
    <name evidence="2" type="ORF">RDB_LOCUS164884</name>
</gene>
<dbReference type="Proteomes" id="UP000663853">
    <property type="component" value="Unassembled WGS sequence"/>
</dbReference>
<sequence length="132" mass="14316">MRPSGGADAGGNCEGGGVGDKLDESDNNERAAWAAGTGIWFVAMFHWDKDKRFESSRGKSFQTVELCLHGLVSWVWSSKPGVDDSDYRAVDSQKKKVPEKILYLIAISSGGASQLNQDVLHLMPSTSPKDLD</sequence>
<feature type="region of interest" description="Disordered" evidence="1">
    <location>
        <begin position="1"/>
        <end position="24"/>
    </location>
</feature>
<dbReference type="AlphaFoldDB" id="A0A8H3HMC1"/>
<comment type="caution">
    <text evidence="2">The sequence shown here is derived from an EMBL/GenBank/DDBJ whole genome shotgun (WGS) entry which is preliminary data.</text>
</comment>
<dbReference type="EMBL" id="CAJMXA010003958">
    <property type="protein sequence ID" value="CAE6529080.1"/>
    <property type="molecule type" value="Genomic_DNA"/>
</dbReference>
<reference evidence="2" key="1">
    <citation type="submission" date="2021-01" db="EMBL/GenBank/DDBJ databases">
        <authorList>
            <person name="Kaushik A."/>
        </authorList>
    </citation>
    <scope>NUCLEOTIDE SEQUENCE</scope>
    <source>
        <strain evidence="2">AG6-10EEA</strain>
    </source>
</reference>
<name>A0A8H3HMC1_9AGAM</name>
<evidence type="ECO:0000313" key="2">
    <source>
        <dbReference type="EMBL" id="CAE6529080.1"/>
    </source>
</evidence>
<protein>
    <submittedName>
        <fullName evidence="2">Uncharacterized protein</fullName>
    </submittedName>
</protein>
<evidence type="ECO:0000313" key="3">
    <source>
        <dbReference type="Proteomes" id="UP000663853"/>
    </source>
</evidence>
<evidence type="ECO:0000256" key="1">
    <source>
        <dbReference type="SAM" id="MobiDB-lite"/>
    </source>
</evidence>
<accession>A0A8H3HMC1</accession>